<evidence type="ECO:0000313" key="12">
    <source>
        <dbReference type="Proteomes" id="UP000245708"/>
    </source>
</evidence>
<organism evidence="11 12">
    <name type="scientific">Roseicyclus mahoneyensis</name>
    <dbReference type="NCBI Taxonomy" id="164332"/>
    <lineage>
        <taxon>Bacteria</taxon>
        <taxon>Pseudomonadati</taxon>
        <taxon>Pseudomonadota</taxon>
        <taxon>Alphaproteobacteria</taxon>
        <taxon>Rhodobacterales</taxon>
        <taxon>Roseobacteraceae</taxon>
        <taxon>Roseicyclus</taxon>
    </lineage>
</organism>
<dbReference type="NCBIfam" id="TIGR03824">
    <property type="entry name" value="FlgM_jcvi"/>
    <property type="match status" value="1"/>
</dbReference>
<evidence type="ECO:0000256" key="1">
    <source>
        <dbReference type="ARBA" id="ARBA00005322"/>
    </source>
</evidence>
<feature type="domain" description="Anti-sigma-28 factor FlgM C-terminal" evidence="10">
    <location>
        <begin position="43"/>
        <end position="94"/>
    </location>
</feature>
<dbReference type="AlphaFoldDB" id="A0A316GLS9"/>
<evidence type="ECO:0000259" key="10">
    <source>
        <dbReference type="Pfam" id="PF04316"/>
    </source>
</evidence>
<keyword evidence="12" id="KW-1185">Reference proteome</keyword>
<comment type="caution">
    <text evidence="11">The sequence shown here is derived from an EMBL/GenBank/DDBJ whole genome shotgun (WGS) entry which is preliminary data.</text>
</comment>
<feature type="compositionally biased region" description="Low complexity" evidence="9">
    <location>
        <begin position="23"/>
        <end position="42"/>
    </location>
</feature>
<evidence type="ECO:0000256" key="7">
    <source>
        <dbReference type="ARBA" id="ARBA00024739"/>
    </source>
</evidence>
<evidence type="ECO:0000256" key="5">
    <source>
        <dbReference type="ARBA" id="ARBA00023015"/>
    </source>
</evidence>
<dbReference type="RefSeq" id="WP_109667596.1">
    <property type="nucleotide sequence ID" value="NZ_QGGW01000004.1"/>
</dbReference>
<comment type="similarity">
    <text evidence="1">Belongs to the FlgM family.</text>
</comment>
<dbReference type="InterPro" id="IPR007412">
    <property type="entry name" value="FlgM"/>
</dbReference>
<dbReference type="SUPFAM" id="SSF101498">
    <property type="entry name" value="Anti-sigma factor FlgM"/>
    <property type="match status" value="1"/>
</dbReference>
<protein>
    <recommendedName>
        <fullName evidence="2">Negative regulator of flagellin synthesis</fullName>
    </recommendedName>
    <alternativeName>
        <fullName evidence="8">Anti-sigma-28 factor</fullName>
    </alternativeName>
</protein>
<dbReference type="Proteomes" id="UP000245708">
    <property type="component" value="Unassembled WGS sequence"/>
</dbReference>
<accession>A0A316GLS9</accession>
<evidence type="ECO:0000256" key="4">
    <source>
        <dbReference type="ARBA" id="ARBA00022795"/>
    </source>
</evidence>
<dbReference type="EMBL" id="QGGW01000004">
    <property type="protein sequence ID" value="PWK60372.1"/>
    <property type="molecule type" value="Genomic_DNA"/>
</dbReference>
<evidence type="ECO:0000256" key="2">
    <source>
        <dbReference type="ARBA" id="ARBA00017823"/>
    </source>
</evidence>
<reference evidence="11 12" key="1">
    <citation type="submission" date="2018-05" db="EMBL/GenBank/DDBJ databases">
        <title>Genomic Encyclopedia of Type Strains, Phase IV (KMG-IV): sequencing the most valuable type-strain genomes for metagenomic binning, comparative biology and taxonomic classification.</title>
        <authorList>
            <person name="Goeker M."/>
        </authorList>
    </citation>
    <scope>NUCLEOTIDE SEQUENCE [LARGE SCALE GENOMIC DNA]</scope>
    <source>
        <strain evidence="11 12">DSM 16097</strain>
    </source>
</reference>
<dbReference type="GO" id="GO:0044781">
    <property type="term" value="P:bacterial-type flagellum organization"/>
    <property type="evidence" value="ECO:0007669"/>
    <property type="project" value="UniProtKB-KW"/>
</dbReference>
<evidence type="ECO:0000313" key="11">
    <source>
        <dbReference type="EMBL" id="PWK60372.1"/>
    </source>
</evidence>
<proteinExistence type="inferred from homology"/>
<comment type="function">
    <text evidence="7">Responsible for the coupling of flagellin expression to flagellar assembly by preventing expression of the flagellin genes when a component of the middle class of proteins is defective. It negatively regulates flagellar genes by inhibiting the activity of FliA by directly binding to FliA.</text>
</comment>
<dbReference type="InterPro" id="IPR035890">
    <property type="entry name" value="Anti-sigma-28_factor_FlgM_sf"/>
</dbReference>
<dbReference type="InterPro" id="IPR031316">
    <property type="entry name" value="FlgM_C"/>
</dbReference>
<evidence type="ECO:0000256" key="3">
    <source>
        <dbReference type="ARBA" id="ARBA00022491"/>
    </source>
</evidence>
<keyword evidence="5" id="KW-0805">Transcription regulation</keyword>
<gene>
    <name evidence="11" type="ORF">C7455_1048</name>
</gene>
<dbReference type="GO" id="GO:0045892">
    <property type="term" value="P:negative regulation of DNA-templated transcription"/>
    <property type="evidence" value="ECO:0007669"/>
    <property type="project" value="InterPro"/>
</dbReference>
<evidence type="ECO:0000256" key="9">
    <source>
        <dbReference type="SAM" id="MobiDB-lite"/>
    </source>
</evidence>
<keyword evidence="4" id="KW-1005">Bacterial flagellum biogenesis</keyword>
<feature type="compositionally biased region" description="Pro residues" evidence="9">
    <location>
        <begin position="1"/>
        <end position="11"/>
    </location>
</feature>
<name>A0A316GLS9_9RHOB</name>
<sequence length="103" mass="10554">MSLPTIPPSVPPRMRLGDMADPTGTAPRSASGSGPATAAAPADQVTLSDSAALQMGETLAAKSPPFDLETVSRIKQAIAEGRYPIDTQAIAESLFAGFSELIV</sequence>
<evidence type="ECO:0000256" key="8">
    <source>
        <dbReference type="ARBA" id="ARBA00030117"/>
    </source>
</evidence>
<evidence type="ECO:0000256" key="6">
    <source>
        <dbReference type="ARBA" id="ARBA00023163"/>
    </source>
</evidence>
<dbReference type="Pfam" id="PF04316">
    <property type="entry name" value="FlgM"/>
    <property type="match status" value="1"/>
</dbReference>
<keyword evidence="6" id="KW-0804">Transcription</keyword>
<feature type="region of interest" description="Disordered" evidence="9">
    <location>
        <begin position="1"/>
        <end position="43"/>
    </location>
</feature>
<dbReference type="OrthoDB" id="7357746at2"/>
<keyword evidence="3" id="KW-0678">Repressor</keyword>